<accession>A0A183I1Z0</accession>
<dbReference type="WBParaSite" id="OFLC_0001375301-mRNA-1">
    <property type="protein sequence ID" value="OFLC_0001375301-mRNA-1"/>
    <property type="gene ID" value="OFLC_0001375301"/>
</dbReference>
<protein>
    <submittedName>
        <fullName evidence="3">Transmembrane protein</fullName>
    </submittedName>
</protein>
<organism evidence="3">
    <name type="scientific">Onchocerca flexuosa</name>
    <dbReference type="NCBI Taxonomy" id="387005"/>
    <lineage>
        <taxon>Eukaryota</taxon>
        <taxon>Metazoa</taxon>
        <taxon>Ecdysozoa</taxon>
        <taxon>Nematoda</taxon>
        <taxon>Chromadorea</taxon>
        <taxon>Rhabditida</taxon>
        <taxon>Spirurina</taxon>
        <taxon>Spiruromorpha</taxon>
        <taxon>Filarioidea</taxon>
        <taxon>Onchocercidae</taxon>
        <taxon>Onchocerca</taxon>
    </lineage>
</organism>
<evidence type="ECO:0000313" key="2">
    <source>
        <dbReference type="Proteomes" id="UP000267606"/>
    </source>
</evidence>
<evidence type="ECO:0000313" key="3">
    <source>
        <dbReference type="WBParaSite" id="OFLC_0001375301-mRNA-1"/>
    </source>
</evidence>
<dbReference type="Proteomes" id="UP000267606">
    <property type="component" value="Unassembled WGS sequence"/>
</dbReference>
<reference evidence="3" key="1">
    <citation type="submission" date="2016-06" db="UniProtKB">
        <authorList>
            <consortium name="WormBaseParasite"/>
        </authorList>
    </citation>
    <scope>IDENTIFICATION</scope>
</reference>
<sequence length="273" mass="30917">MTAPVKENDSTDIELRANFQLLKNFVDTMVVMNEMVQSNIQPNEAVKSALKMAVEFMITIPNYTNLSVMNKIIVYLNRNIEYLSTDFALINSTVMSNKYQTSSQIDAYVITISLCDRLTIPKSKAVVSNPNAKVIAEQNRTPNILESRIASFINIDTPVSLQVENYENITVSMEENSVVVPESLKRKDSYKRCLISLISAFVASGCSFDSVYNEQYKKHIIKVMLMCSVGLLGSLENYTNQGSKILLLPYKYVERMPFLCFLDLFSFIVELCL</sequence>
<name>A0A183I1Z0_9BILA</name>
<evidence type="ECO:0000313" key="1">
    <source>
        <dbReference type="EMBL" id="VDP14571.1"/>
    </source>
</evidence>
<keyword evidence="2" id="KW-1185">Reference proteome</keyword>
<dbReference type="AlphaFoldDB" id="A0A183I1Z0"/>
<dbReference type="STRING" id="387005.A0A183I1Z0"/>
<proteinExistence type="predicted"/>
<dbReference type="EMBL" id="UZAJ01040375">
    <property type="protein sequence ID" value="VDP14571.1"/>
    <property type="molecule type" value="Genomic_DNA"/>
</dbReference>
<gene>
    <name evidence="1" type="ORF">OFLC_LOCUS13752</name>
</gene>
<reference evidence="1 2" key="2">
    <citation type="submission" date="2018-11" db="EMBL/GenBank/DDBJ databases">
        <authorList>
            <consortium name="Pathogen Informatics"/>
        </authorList>
    </citation>
    <scope>NUCLEOTIDE SEQUENCE [LARGE SCALE GENOMIC DNA]</scope>
</reference>